<dbReference type="Pfam" id="PF20179">
    <property type="entry name" value="MSS51_C"/>
    <property type="match status" value="1"/>
</dbReference>
<keyword evidence="3" id="KW-1185">Reference proteome</keyword>
<evidence type="ECO:0000259" key="1">
    <source>
        <dbReference type="Pfam" id="PF20179"/>
    </source>
</evidence>
<dbReference type="InterPro" id="IPR046824">
    <property type="entry name" value="Mss51-like_C"/>
</dbReference>
<evidence type="ECO:0000313" key="2">
    <source>
        <dbReference type="EMBL" id="OQS02618.1"/>
    </source>
</evidence>
<dbReference type="PANTHER" id="PTHR28069">
    <property type="entry name" value="GH20023P"/>
    <property type="match status" value="1"/>
</dbReference>
<protein>
    <recommendedName>
        <fullName evidence="1">Mitochondrial splicing suppressor 51-like C-terminal domain-containing protein</fullName>
    </recommendedName>
</protein>
<comment type="caution">
    <text evidence="2">The sequence shown here is derived from an EMBL/GenBank/DDBJ whole genome shotgun (WGS) entry which is preliminary data.</text>
</comment>
<evidence type="ECO:0000313" key="3">
    <source>
        <dbReference type="Proteomes" id="UP000243217"/>
    </source>
</evidence>
<accession>A0A1V9ZX77</accession>
<dbReference type="OrthoDB" id="432970at2759"/>
<organism evidence="2 3">
    <name type="scientific">Thraustotheca clavata</name>
    <dbReference type="NCBI Taxonomy" id="74557"/>
    <lineage>
        <taxon>Eukaryota</taxon>
        <taxon>Sar</taxon>
        <taxon>Stramenopiles</taxon>
        <taxon>Oomycota</taxon>
        <taxon>Saprolegniomycetes</taxon>
        <taxon>Saprolegniales</taxon>
        <taxon>Achlyaceae</taxon>
        <taxon>Thraustotheca</taxon>
    </lineage>
</organism>
<feature type="domain" description="Mitochondrial splicing suppressor 51-like C-terminal" evidence="1">
    <location>
        <begin position="86"/>
        <end position="260"/>
    </location>
</feature>
<proteinExistence type="predicted"/>
<dbReference type="EMBL" id="JNBS01001103">
    <property type="protein sequence ID" value="OQS02618.1"/>
    <property type="molecule type" value="Genomic_DNA"/>
</dbReference>
<gene>
    <name evidence="2" type="ORF">THRCLA_05018</name>
</gene>
<sequence>MWHHPPRVWNEFLARCKQENEQTIEELSYLHSRSMTILLALKRCSLLVGKDARPRKLNEVMKQVKATEKKGTESWGDIFKHVKASEGNEATSKLVLHIVGADYREGNSAAETLRVFEQLIAAFGHVEQLDHGYTELVLVLVGPNVEQRLHGTVHTSPIEGTGKSVRLIYGSEIWSSYLAGQNYMVPSAIFCFNAGVWGYDEWIPAFQLMMQEAIHTPIIITSYNALEASDDADCLEDIEIPFVWRWKHEPNPFLCLKQRASQHTLADRVLKENSCWQCICATHLK</sequence>
<name>A0A1V9ZX77_9STRA</name>
<reference evidence="2 3" key="1">
    <citation type="journal article" date="2014" name="Genome Biol. Evol.">
        <title>The secreted proteins of Achlya hypogyna and Thraustotheca clavata identify the ancestral oomycete secretome and reveal gene acquisitions by horizontal gene transfer.</title>
        <authorList>
            <person name="Misner I."/>
            <person name="Blouin N."/>
            <person name="Leonard G."/>
            <person name="Richards T.A."/>
            <person name="Lane C.E."/>
        </authorList>
    </citation>
    <scope>NUCLEOTIDE SEQUENCE [LARGE SCALE GENOMIC DNA]</scope>
    <source>
        <strain evidence="2 3">ATCC 34112</strain>
    </source>
</reference>
<dbReference type="AlphaFoldDB" id="A0A1V9ZX77"/>
<dbReference type="Proteomes" id="UP000243217">
    <property type="component" value="Unassembled WGS sequence"/>
</dbReference>